<evidence type="ECO:0000313" key="5">
    <source>
        <dbReference type="Proteomes" id="UP000094256"/>
    </source>
</evidence>
<dbReference type="EMBL" id="CP014168">
    <property type="protein sequence ID" value="AOH83680.1"/>
    <property type="molecule type" value="Genomic_DNA"/>
</dbReference>
<dbReference type="NCBIfam" id="TIGR01490">
    <property type="entry name" value="HAD-SF-IB-hyp1"/>
    <property type="match status" value="1"/>
</dbReference>
<dbReference type="NCBIfam" id="TIGR01488">
    <property type="entry name" value="HAD-SF-IB"/>
    <property type="match status" value="1"/>
</dbReference>
<dbReference type="InterPro" id="IPR050582">
    <property type="entry name" value="HAD-like_SerB"/>
</dbReference>
<dbReference type="OrthoDB" id="7739434at2"/>
<dbReference type="Gene3D" id="1.20.1440.100">
    <property type="entry name" value="SG protein - dephosphorylation function"/>
    <property type="match status" value="1"/>
</dbReference>
<reference evidence="4 5" key="1">
    <citation type="submission" date="2016-01" db="EMBL/GenBank/DDBJ databases">
        <title>Complete genome and mega plasmid sequence of Sphingomonas panacis DCY99 elicits systemic resistance in rice to Xanthomonas oryzae.</title>
        <authorList>
            <person name="Kim Y.J."/>
            <person name="Yang D.C."/>
            <person name="Sing P."/>
        </authorList>
    </citation>
    <scope>NUCLEOTIDE SEQUENCE [LARGE SCALE GENOMIC DNA]</scope>
    <source>
        <strain evidence="4 5">DCY99</strain>
    </source>
</reference>
<keyword evidence="5" id="KW-1185">Reference proteome</keyword>
<dbReference type="Proteomes" id="UP000094256">
    <property type="component" value="Chromosome"/>
</dbReference>
<dbReference type="AlphaFoldDB" id="A0A1B3Z8C3"/>
<keyword evidence="2" id="KW-0378">Hydrolase</keyword>
<protein>
    <submittedName>
        <fullName evidence="4">Haloacid dehalogenase</fullName>
    </submittedName>
</protein>
<proteinExistence type="predicted"/>
<organism evidence="4 5">
    <name type="scientific">Sphingomonas panacis</name>
    <dbReference type="NCBI Taxonomy" id="1560345"/>
    <lineage>
        <taxon>Bacteria</taxon>
        <taxon>Pseudomonadati</taxon>
        <taxon>Pseudomonadota</taxon>
        <taxon>Alphaproteobacteria</taxon>
        <taxon>Sphingomonadales</taxon>
        <taxon>Sphingomonadaceae</taxon>
        <taxon>Sphingomonas</taxon>
    </lineage>
</organism>
<dbReference type="InterPro" id="IPR006385">
    <property type="entry name" value="HAD_hydro_SerB1"/>
</dbReference>
<dbReference type="STRING" id="1560345.AWL63_06545"/>
<keyword evidence="3" id="KW-0460">Magnesium</keyword>
<gene>
    <name evidence="4" type="ORF">AWL63_06545</name>
</gene>
<dbReference type="PANTHER" id="PTHR43344:SF13">
    <property type="entry name" value="PHOSPHATASE RV3661-RELATED"/>
    <property type="match status" value="1"/>
</dbReference>
<evidence type="ECO:0000256" key="2">
    <source>
        <dbReference type="ARBA" id="ARBA00022801"/>
    </source>
</evidence>
<evidence type="ECO:0000256" key="3">
    <source>
        <dbReference type="ARBA" id="ARBA00022842"/>
    </source>
</evidence>
<sequence length="223" mass="24109">MHAIAIYDLDKTITYAPTWTSFLVSSARREMPWRLALLPLAGVATLGYALKRLDRGALKAATQRLMLGNAWPEARAAAAAARFADGVVATGVYAGARAAIAADRAAGRRIVLATASYAFYAGAIAERLGFDDVIGTGVAYDGGRMRARITGENCYGPAKLRMIEAWMAEQGIARDDATIRFYTDHVSDAPTLEWADEAFAVNAHAPLRVMAALRGWTVVDWER</sequence>
<dbReference type="GO" id="GO:0016787">
    <property type="term" value="F:hydrolase activity"/>
    <property type="evidence" value="ECO:0007669"/>
    <property type="project" value="UniProtKB-KW"/>
</dbReference>
<dbReference type="Gene3D" id="3.40.50.1000">
    <property type="entry name" value="HAD superfamily/HAD-like"/>
    <property type="match status" value="1"/>
</dbReference>
<dbReference type="RefSeq" id="WP_069204248.1">
    <property type="nucleotide sequence ID" value="NZ_CP014168.1"/>
</dbReference>
<dbReference type="GO" id="GO:0046872">
    <property type="term" value="F:metal ion binding"/>
    <property type="evidence" value="ECO:0007669"/>
    <property type="project" value="UniProtKB-KW"/>
</dbReference>
<dbReference type="Pfam" id="PF12710">
    <property type="entry name" value="HAD"/>
    <property type="match status" value="1"/>
</dbReference>
<keyword evidence="1" id="KW-0479">Metal-binding</keyword>
<dbReference type="KEGG" id="span:AWL63_06545"/>
<accession>A0A1B3Z8C3</accession>
<dbReference type="SUPFAM" id="SSF56784">
    <property type="entry name" value="HAD-like"/>
    <property type="match status" value="1"/>
</dbReference>
<dbReference type="InterPro" id="IPR036412">
    <property type="entry name" value="HAD-like_sf"/>
</dbReference>
<dbReference type="PANTHER" id="PTHR43344">
    <property type="entry name" value="PHOSPHOSERINE PHOSPHATASE"/>
    <property type="match status" value="1"/>
</dbReference>
<dbReference type="InterPro" id="IPR023214">
    <property type="entry name" value="HAD_sf"/>
</dbReference>
<evidence type="ECO:0000313" key="4">
    <source>
        <dbReference type="EMBL" id="AOH83680.1"/>
    </source>
</evidence>
<name>A0A1B3Z8C3_9SPHN</name>
<evidence type="ECO:0000256" key="1">
    <source>
        <dbReference type="ARBA" id="ARBA00022723"/>
    </source>
</evidence>